<evidence type="ECO:0000313" key="3">
    <source>
        <dbReference type="Proteomes" id="UP000536179"/>
    </source>
</evidence>
<organism evidence="2 3">
    <name type="scientific">Aporhodopirellula rubra</name>
    <dbReference type="NCBI Taxonomy" id="980271"/>
    <lineage>
        <taxon>Bacteria</taxon>
        <taxon>Pseudomonadati</taxon>
        <taxon>Planctomycetota</taxon>
        <taxon>Planctomycetia</taxon>
        <taxon>Pirellulales</taxon>
        <taxon>Pirellulaceae</taxon>
        <taxon>Aporhodopirellula</taxon>
    </lineage>
</organism>
<reference evidence="2 3" key="1">
    <citation type="submission" date="2020-08" db="EMBL/GenBank/DDBJ databases">
        <title>Genomic Encyclopedia of Type Strains, Phase III (KMG-III): the genomes of soil and plant-associated and newly described type strains.</title>
        <authorList>
            <person name="Whitman W."/>
        </authorList>
    </citation>
    <scope>NUCLEOTIDE SEQUENCE [LARGE SCALE GENOMIC DNA]</scope>
    <source>
        <strain evidence="2 3">CECT 8075</strain>
    </source>
</reference>
<dbReference type="RefSeq" id="WP_184308021.1">
    <property type="nucleotide sequence ID" value="NZ_JACHXU010000023.1"/>
</dbReference>
<dbReference type="AlphaFoldDB" id="A0A7W5H796"/>
<feature type="domain" description="DUF6690" evidence="1">
    <location>
        <begin position="5"/>
        <end position="279"/>
    </location>
</feature>
<protein>
    <recommendedName>
        <fullName evidence="1">DUF6690 domain-containing protein</fullName>
    </recommendedName>
</protein>
<proteinExistence type="predicted"/>
<evidence type="ECO:0000313" key="2">
    <source>
        <dbReference type="EMBL" id="MBB3209407.1"/>
    </source>
</evidence>
<evidence type="ECO:0000259" key="1">
    <source>
        <dbReference type="Pfam" id="PF20397"/>
    </source>
</evidence>
<dbReference type="Proteomes" id="UP000536179">
    <property type="component" value="Unassembled WGS sequence"/>
</dbReference>
<sequence length="279" mass="30525">MIGGRIGKIAVLAVAAGTPYVANETEWGREATATITSQINGEAGSLTASAPWSSAAGEAPVGGVVQTPGSDRYPVHSHHQVETLRPVSSSRYRYEEDIARKLGAMPEDANATPSLAGNNVADIREALRFDLTPPMILNRFSRVSTVLADLQLEGLRVPVVTGIRSDDLAGTLTYYFDRSGSIQRINLHGFTGDAQRMISTLTSHYGLEGEKALDAGVYTRRWNGIPVHLLRITHAPVVFSDAVHQKYTVFLELNQPNLKYGISEEARRIIQTDRWTGRW</sequence>
<comment type="caution">
    <text evidence="2">The sequence shown here is derived from an EMBL/GenBank/DDBJ whole genome shotgun (WGS) entry which is preliminary data.</text>
</comment>
<keyword evidence="3" id="KW-1185">Reference proteome</keyword>
<dbReference type="EMBL" id="JACHXU010000023">
    <property type="protein sequence ID" value="MBB3209407.1"/>
    <property type="molecule type" value="Genomic_DNA"/>
</dbReference>
<gene>
    <name evidence="2" type="ORF">FHS27_005247</name>
</gene>
<dbReference type="InterPro" id="IPR046512">
    <property type="entry name" value="DUF6690"/>
</dbReference>
<dbReference type="Pfam" id="PF20397">
    <property type="entry name" value="DUF6690"/>
    <property type="match status" value="1"/>
</dbReference>
<accession>A0A7W5H796</accession>
<name>A0A7W5H796_9BACT</name>